<dbReference type="GO" id="GO:0035870">
    <property type="term" value="F:dITP diphosphatase activity"/>
    <property type="evidence" value="ECO:0007669"/>
    <property type="project" value="UniProtKB-UniRule"/>
</dbReference>
<dbReference type="GO" id="GO:0046872">
    <property type="term" value="F:metal ion binding"/>
    <property type="evidence" value="ECO:0007669"/>
    <property type="project" value="UniProtKB-KW"/>
</dbReference>
<evidence type="ECO:0000256" key="11">
    <source>
        <dbReference type="RuleBase" id="RU003781"/>
    </source>
</evidence>
<keyword evidence="13" id="KW-1185">Reference proteome</keyword>
<dbReference type="HAMAP" id="MF_01405">
    <property type="entry name" value="Non_canon_purine_NTPase"/>
    <property type="match status" value="1"/>
</dbReference>
<dbReference type="GO" id="GO:0009117">
    <property type="term" value="P:nucleotide metabolic process"/>
    <property type="evidence" value="ECO:0007669"/>
    <property type="project" value="UniProtKB-KW"/>
</dbReference>
<keyword evidence="3 10" id="KW-0479">Metal-binding</keyword>
<comment type="similarity">
    <text evidence="1 10 11">Belongs to the HAM1 NTPase family.</text>
</comment>
<dbReference type="OrthoDB" id="9807456at2"/>
<evidence type="ECO:0000256" key="5">
    <source>
        <dbReference type="ARBA" id="ARBA00022801"/>
    </source>
</evidence>
<comment type="cofactor">
    <cofactor evidence="10">
        <name>Mg(2+)</name>
        <dbReference type="ChEBI" id="CHEBI:18420"/>
    </cofactor>
    <text evidence="10">Binds 1 Mg(2+) ion per subunit.</text>
</comment>
<dbReference type="Pfam" id="PF01725">
    <property type="entry name" value="Ham1p_like"/>
    <property type="match status" value="1"/>
</dbReference>
<comment type="function">
    <text evidence="10">Pyrophosphatase that catalyzes the hydrolysis of nucleoside triphosphates to their monophosphate derivatives, with a high preference for the non-canonical purine nucleotides XTP (xanthosine triphosphate), dITP (deoxyinosine triphosphate) and ITP. Seems to function as a house-cleaning enzyme that removes non-canonical purine nucleotides from the nucleotide pool, thus preventing their incorporation into DNA/RNA and avoiding chromosomal lesions.</text>
</comment>
<feature type="binding site" evidence="10">
    <location>
        <position position="68"/>
    </location>
    <ligand>
        <name>Mg(2+)</name>
        <dbReference type="ChEBI" id="CHEBI:18420"/>
    </ligand>
</feature>
<dbReference type="NCBIfam" id="TIGR00042">
    <property type="entry name" value="RdgB/HAM1 family non-canonical purine NTP pyrophosphatase"/>
    <property type="match status" value="1"/>
</dbReference>
<keyword evidence="6 10" id="KW-0460">Magnesium</keyword>
<dbReference type="CDD" id="cd00515">
    <property type="entry name" value="HAM1"/>
    <property type="match status" value="1"/>
</dbReference>
<sequence>MQLVFATNNLNKVKEVQALIPSEIKILSLKDIECFEDIPETQNTIEGNAIQKAEYIKTHYGYDCFADDTGLEVETLNGAPGVYSARYAGEQKDANDNMNKLLEALQNETNKNAQFKTVVALNINNKTQTFTGICKGSITSSKHGDKGFGYDPIFKPNNYNITFAEMDLSTKNSIGHRGKAVTKLVQFLKLLKEKK</sequence>
<comment type="catalytic activity">
    <reaction evidence="8 10">
        <text>dITP + H2O = dIMP + diphosphate + H(+)</text>
        <dbReference type="Rhea" id="RHEA:28342"/>
        <dbReference type="ChEBI" id="CHEBI:15377"/>
        <dbReference type="ChEBI" id="CHEBI:15378"/>
        <dbReference type="ChEBI" id="CHEBI:33019"/>
        <dbReference type="ChEBI" id="CHEBI:61194"/>
        <dbReference type="ChEBI" id="CHEBI:61382"/>
        <dbReference type="EC" id="3.6.1.66"/>
    </reaction>
</comment>
<evidence type="ECO:0000313" key="13">
    <source>
        <dbReference type="Proteomes" id="UP000199439"/>
    </source>
</evidence>
<dbReference type="Gene3D" id="3.90.950.10">
    <property type="match status" value="1"/>
</dbReference>
<comment type="caution">
    <text evidence="10">Lacks conserved residue(s) required for the propagation of feature annotation.</text>
</comment>
<dbReference type="InterPro" id="IPR029001">
    <property type="entry name" value="ITPase-like_fam"/>
</dbReference>
<keyword evidence="4 10" id="KW-0547">Nucleotide-binding</keyword>
<evidence type="ECO:0000256" key="4">
    <source>
        <dbReference type="ARBA" id="ARBA00022741"/>
    </source>
</evidence>
<evidence type="ECO:0000256" key="9">
    <source>
        <dbReference type="ARBA" id="ARBA00052017"/>
    </source>
</evidence>
<dbReference type="GO" id="GO:0000166">
    <property type="term" value="F:nucleotide binding"/>
    <property type="evidence" value="ECO:0007669"/>
    <property type="project" value="UniProtKB-KW"/>
</dbReference>
<dbReference type="GO" id="GO:0005829">
    <property type="term" value="C:cytosol"/>
    <property type="evidence" value="ECO:0007669"/>
    <property type="project" value="TreeGrafter"/>
</dbReference>
<dbReference type="Proteomes" id="UP000199439">
    <property type="component" value="Unassembled WGS sequence"/>
</dbReference>
<evidence type="ECO:0000313" key="12">
    <source>
        <dbReference type="EMBL" id="SFD37197.1"/>
    </source>
</evidence>
<organism evidence="12 13">
    <name type="scientific">Algibacter pectinivorans</name>
    <dbReference type="NCBI Taxonomy" id="870482"/>
    <lineage>
        <taxon>Bacteria</taxon>
        <taxon>Pseudomonadati</taxon>
        <taxon>Bacteroidota</taxon>
        <taxon>Flavobacteriia</taxon>
        <taxon>Flavobacteriales</taxon>
        <taxon>Flavobacteriaceae</taxon>
        <taxon>Algibacter</taxon>
    </lineage>
</organism>
<feature type="active site" description="Proton acceptor" evidence="10">
    <location>
        <position position="68"/>
    </location>
</feature>
<evidence type="ECO:0000256" key="1">
    <source>
        <dbReference type="ARBA" id="ARBA00008023"/>
    </source>
</evidence>
<dbReference type="STRING" id="870482.SAMN04487987_11133"/>
<gene>
    <name evidence="12" type="ORF">SAMN04487987_11133</name>
</gene>
<evidence type="ECO:0000256" key="2">
    <source>
        <dbReference type="ARBA" id="ARBA00011738"/>
    </source>
</evidence>
<dbReference type="EC" id="3.6.1.66" evidence="10"/>
<dbReference type="NCBIfam" id="NF011398">
    <property type="entry name" value="PRK14823.1"/>
    <property type="match status" value="1"/>
</dbReference>
<dbReference type="AlphaFoldDB" id="A0A1I1RT15"/>
<keyword evidence="5 10" id="KW-0378">Hydrolase</keyword>
<dbReference type="PANTHER" id="PTHR11067">
    <property type="entry name" value="INOSINE TRIPHOSPHATE PYROPHOSPHATASE/HAM1 PROTEIN"/>
    <property type="match status" value="1"/>
</dbReference>
<evidence type="ECO:0000256" key="6">
    <source>
        <dbReference type="ARBA" id="ARBA00022842"/>
    </source>
</evidence>
<dbReference type="FunFam" id="3.90.950.10:FF:000001">
    <property type="entry name" value="dITP/XTP pyrophosphatase"/>
    <property type="match status" value="1"/>
</dbReference>
<evidence type="ECO:0000256" key="7">
    <source>
        <dbReference type="ARBA" id="ARBA00023080"/>
    </source>
</evidence>
<evidence type="ECO:0000256" key="8">
    <source>
        <dbReference type="ARBA" id="ARBA00051875"/>
    </source>
</evidence>
<feature type="binding site" evidence="10">
    <location>
        <begin position="148"/>
        <end position="151"/>
    </location>
    <ligand>
        <name>substrate</name>
    </ligand>
</feature>
<comment type="subunit">
    <text evidence="2 10">Homodimer.</text>
</comment>
<dbReference type="EMBL" id="FOMI01000011">
    <property type="protein sequence ID" value="SFD37197.1"/>
    <property type="molecule type" value="Genomic_DNA"/>
</dbReference>
<feature type="binding site" evidence="10">
    <location>
        <begin position="7"/>
        <end position="12"/>
    </location>
    <ligand>
        <name>substrate</name>
    </ligand>
</feature>
<keyword evidence="7 10" id="KW-0546">Nucleotide metabolism</keyword>
<feature type="binding site" evidence="10">
    <location>
        <position position="171"/>
    </location>
    <ligand>
        <name>substrate</name>
    </ligand>
</feature>
<accession>A0A1I1RT15</accession>
<evidence type="ECO:0000256" key="10">
    <source>
        <dbReference type="HAMAP-Rule" id="MF_01405"/>
    </source>
</evidence>
<evidence type="ECO:0000256" key="3">
    <source>
        <dbReference type="ARBA" id="ARBA00022723"/>
    </source>
</evidence>
<dbReference type="SUPFAM" id="SSF52972">
    <property type="entry name" value="ITPase-like"/>
    <property type="match status" value="1"/>
</dbReference>
<reference evidence="13" key="1">
    <citation type="submission" date="2016-10" db="EMBL/GenBank/DDBJ databases">
        <authorList>
            <person name="Varghese N."/>
            <person name="Submissions S."/>
        </authorList>
    </citation>
    <scope>NUCLEOTIDE SEQUENCE [LARGE SCALE GENOMIC DNA]</scope>
    <source>
        <strain evidence="13">DSM 25730</strain>
    </source>
</reference>
<dbReference type="GO" id="GO:0017111">
    <property type="term" value="F:ribonucleoside triphosphate phosphatase activity"/>
    <property type="evidence" value="ECO:0007669"/>
    <property type="project" value="InterPro"/>
</dbReference>
<dbReference type="GO" id="GO:0036220">
    <property type="term" value="F:ITP diphosphatase activity"/>
    <property type="evidence" value="ECO:0007669"/>
    <property type="project" value="UniProtKB-UniRule"/>
</dbReference>
<name>A0A1I1RT15_9FLAO</name>
<dbReference type="GO" id="GO:0009146">
    <property type="term" value="P:purine nucleoside triphosphate catabolic process"/>
    <property type="evidence" value="ECO:0007669"/>
    <property type="project" value="UniProtKB-UniRule"/>
</dbReference>
<feature type="binding site" evidence="10">
    <location>
        <begin position="176"/>
        <end position="177"/>
    </location>
    <ligand>
        <name>substrate</name>
    </ligand>
</feature>
<feature type="binding site" evidence="10">
    <location>
        <position position="69"/>
    </location>
    <ligand>
        <name>substrate</name>
    </ligand>
</feature>
<comment type="catalytic activity">
    <reaction evidence="10">
        <text>ITP + H2O = IMP + diphosphate + H(+)</text>
        <dbReference type="Rhea" id="RHEA:29399"/>
        <dbReference type="ChEBI" id="CHEBI:15377"/>
        <dbReference type="ChEBI" id="CHEBI:15378"/>
        <dbReference type="ChEBI" id="CHEBI:33019"/>
        <dbReference type="ChEBI" id="CHEBI:58053"/>
        <dbReference type="ChEBI" id="CHEBI:61402"/>
        <dbReference type="EC" id="3.6.1.66"/>
    </reaction>
</comment>
<protein>
    <recommendedName>
        <fullName evidence="10">dITP/XTP pyrophosphatase</fullName>
        <ecNumber evidence="10">3.6.1.66</ecNumber>
    </recommendedName>
    <alternativeName>
        <fullName evidence="10">Non-canonical purine NTP pyrophosphatase</fullName>
    </alternativeName>
    <alternativeName>
        <fullName evidence="10">Non-standard purine NTP pyrophosphatase</fullName>
    </alternativeName>
    <alternativeName>
        <fullName evidence="10">Nucleoside-triphosphate diphosphatase</fullName>
    </alternativeName>
    <alternativeName>
        <fullName evidence="10">Nucleoside-triphosphate pyrophosphatase</fullName>
        <shortName evidence="10">NTPase</shortName>
    </alternativeName>
</protein>
<proteinExistence type="inferred from homology"/>
<comment type="catalytic activity">
    <reaction evidence="9 10">
        <text>XTP + H2O = XMP + diphosphate + H(+)</text>
        <dbReference type="Rhea" id="RHEA:28610"/>
        <dbReference type="ChEBI" id="CHEBI:15377"/>
        <dbReference type="ChEBI" id="CHEBI:15378"/>
        <dbReference type="ChEBI" id="CHEBI:33019"/>
        <dbReference type="ChEBI" id="CHEBI:57464"/>
        <dbReference type="ChEBI" id="CHEBI:61314"/>
        <dbReference type="EC" id="3.6.1.66"/>
    </reaction>
</comment>
<dbReference type="GO" id="GO:0036222">
    <property type="term" value="F:XTP diphosphatase activity"/>
    <property type="evidence" value="ECO:0007669"/>
    <property type="project" value="UniProtKB-UniRule"/>
</dbReference>
<dbReference type="InterPro" id="IPR002637">
    <property type="entry name" value="RdgB/HAM1"/>
</dbReference>
<dbReference type="RefSeq" id="WP_092853407.1">
    <property type="nucleotide sequence ID" value="NZ_FOMI01000011.1"/>
</dbReference>
<dbReference type="PANTHER" id="PTHR11067:SF9">
    <property type="entry name" value="INOSINE TRIPHOSPHATE PYROPHOSPHATASE"/>
    <property type="match status" value="1"/>
</dbReference>
<dbReference type="InterPro" id="IPR020922">
    <property type="entry name" value="dITP/XTP_pyrophosphatase"/>
</dbReference>